<evidence type="ECO:0000256" key="2">
    <source>
        <dbReference type="SAM" id="Phobius"/>
    </source>
</evidence>
<keyword evidence="2" id="KW-0812">Transmembrane</keyword>
<name>A0ABQ8YEQ3_9EUKA</name>
<feature type="region of interest" description="Disordered" evidence="1">
    <location>
        <begin position="256"/>
        <end position="277"/>
    </location>
</feature>
<keyword evidence="4" id="KW-1185">Reference proteome</keyword>
<keyword evidence="2" id="KW-1133">Transmembrane helix</keyword>
<protein>
    <recommendedName>
        <fullName evidence="5">Photosystem I assembly protein Ycf4</fullName>
    </recommendedName>
</protein>
<feature type="transmembrane region" description="Helical" evidence="2">
    <location>
        <begin position="20"/>
        <end position="38"/>
    </location>
</feature>
<dbReference type="Proteomes" id="UP001150062">
    <property type="component" value="Unassembled WGS sequence"/>
</dbReference>
<proteinExistence type="predicted"/>
<feature type="transmembrane region" description="Helical" evidence="2">
    <location>
        <begin position="101"/>
        <end position="123"/>
    </location>
</feature>
<comment type="caution">
    <text evidence="3">The sequence shown here is derived from an EMBL/GenBank/DDBJ whole genome shotgun (WGS) entry which is preliminary data.</text>
</comment>
<dbReference type="EMBL" id="JAOAOG010000173">
    <property type="protein sequence ID" value="KAJ6243080.1"/>
    <property type="molecule type" value="Genomic_DNA"/>
</dbReference>
<evidence type="ECO:0008006" key="5">
    <source>
        <dbReference type="Google" id="ProtNLM"/>
    </source>
</evidence>
<feature type="transmembrane region" description="Helical" evidence="2">
    <location>
        <begin position="129"/>
        <end position="151"/>
    </location>
</feature>
<gene>
    <name evidence="3" type="ORF">M0813_02940</name>
</gene>
<accession>A0ABQ8YEQ3</accession>
<evidence type="ECO:0000313" key="4">
    <source>
        <dbReference type="Proteomes" id="UP001150062"/>
    </source>
</evidence>
<evidence type="ECO:0000313" key="3">
    <source>
        <dbReference type="EMBL" id="KAJ6243080.1"/>
    </source>
</evidence>
<reference evidence="3" key="1">
    <citation type="submission" date="2022-08" db="EMBL/GenBank/DDBJ databases">
        <title>Novel sulfate-reducing endosymbionts in the free-living metamonad Anaeramoeba.</title>
        <authorList>
            <person name="Jerlstrom-Hultqvist J."/>
            <person name="Cepicka I."/>
            <person name="Gallot-Lavallee L."/>
            <person name="Salas-Leiva D."/>
            <person name="Curtis B.A."/>
            <person name="Zahonova K."/>
            <person name="Pipaliya S."/>
            <person name="Dacks J."/>
            <person name="Roger A.J."/>
        </authorList>
    </citation>
    <scope>NUCLEOTIDE SEQUENCE</scope>
    <source>
        <strain evidence="3">Schooner1</strain>
    </source>
</reference>
<sequence>MDQNQETEIIDSSTNKNKCFYFLVIQLILTIICVLKFFNLAKKLESLSQDFSRLGENSDHLLSELSPKFVEFARSKLGVTEQIKLQTIPTASKLNFESTKALFYGSNISTIILNFVIYFYFSYVEKDPMLSIFVVVFLVNAVATAFCFCFVDLKFTTLYILTDENVYLFGNYRQELKIKIPFEYRKWKLDELSDIKRINRANNTGDLIFATEIPNTVQRNFPQPIGFKSLENIQEIEDLLQKQIDLFLINKSSLNKTEREKSEKENYEDLLQEKEEN</sequence>
<evidence type="ECO:0000256" key="1">
    <source>
        <dbReference type="SAM" id="MobiDB-lite"/>
    </source>
</evidence>
<keyword evidence="2" id="KW-0472">Membrane</keyword>
<organism evidence="3 4">
    <name type="scientific">Anaeramoeba flamelloides</name>
    <dbReference type="NCBI Taxonomy" id="1746091"/>
    <lineage>
        <taxon>Eukaryota</taxon>
        <taxon>Metamonada</taxon>
        <taxon>Anaeramoebidae</taxon>
        <taxon>Anaeramoeba</taxon>
    </lineage>
</organism>